<organism evidence="4 5">
    <name type="scientific">Liquorilactobacillus oeni DSM 19972</name>
    <dbReference type="NCBI Taxonomy" id="1423777"/>
    <lineage>
        <taxon>Bacteria</taxon>
        <taxon>Bacillati</taxon>
        <taxon>Bacillota</taxon>
        <taxon>Bacilli</taxon>
        <taxon>Lactobacillales</taxon>
        <taxon>Lactobacillaceae</taxon>
        <taxon>Liquorilactobacillus</taxon>
    </lineage>
</organism>
<dbReference type="Gene3D" id="3.90.245.10">
    <property type="entry name" value="Ribonucleoside hydrolase-like"/>
    <property type="match status" value="1"/>
</dbReference>
<dbReference type="GO" id="GO:0005829">
    <property type="term" value="C:cytosol"/>
    <property type="evidence" value="ECO:0007669"/>
    <property type="project" value="TreeGrafter"/>
</dbReference>
<dbReference type="Pfam" id="PF01156">
    <property type="entry name" value="IU_nuc_hydro"/>
    <property type="match status" value="1"/>
</dbReference>
<name>A0A0R1MC00_9LACO</name>
<protein>
    <submittedName>
        <fullName evidence="4">Ribonucleoside hydrolase 1</fullName>
    </submittedName>
</protein>
<dbReference type="Proteomes" id="UP000051686">
    <property type="component" value="Unassembled WGS sequence"/>
</dbReference>
<evidence type="ECO:0000313" key="5">
    <source>
        <dbReference type="Proteomes" id="UP000051686"/>
    </source>
</evidence>
<dbReference type="CDD" id="cd02651">
    <property type="entry name" value="nuc_hydro_IU_UC_XIUA"/>
    <property type="match status" value="1"/>
</dbReference>
<dbReference type="GO" id="GO:0045437">
    <property type="term" value="F:uridine nucleosidase activity"/>
    <property type="evidence" value="ECO:0007669"/>
    <property type="project" value="UniProtKB-ARBA"/>
</dbReference>
<dbReference type="PANTHER" id="PTHR12304:SF4">
    <property type="entry name" value="URIDINE NUCLEOSIDASE"/>
    <property type="match status" value="1"/>
</dbReference>
<accession>A0A0R1MC00</accession>
<dbReference type="InterPro" id="IPR036452">
    <property type="entry name" value="Ribo_hydro-like"/>
</dbReference>
<dbReference type="InterPro" id="IPR001910">
    <property type="entry name" value="Inosine/uridine_hydrolase_dom"/>
</dbReference>
<dbReference type="AlphaFoldDB" id="A0A0R1MC00"/>
<sequence>MLNYNSQNILKEGFLLEKIIMDCDPGQDDAIALIMAAAASELKLLAVTTSAGNQTPDKTLNNAMRVLTLLNRSDVPVASGNQKPLLQELIIADDVHGKTGLDGAILPDPGFAPQKMPAVQLIAEVLKREKKPVTLVVTGPMTNIALFLQIYPQLKTKIKQIVCMGGGMNYGNFTPVSEFNIAVDPEAAKIVFNAGIPLVMAGLDVTYQAQIYPAEIDRIRKIDNAVARSVAGQLDFYGTFYEQEKWGFKGIPLHDPCTIAWLLHPEYFEEQRWHVDVETRGELTRGQTVVDRWDLLHKPQNTSVLTKVDRTSFVELIVESIKKF</sequence>
<keyword evidence="2" id="KW-0326">Glycosidase</keyword>
<evidence type="ECO:0000259" key="3">
    <source>
        <dbReference type="Pfam" id="PF01156"/>
    </source>
</evidence>
<dbReference type="InterPro" id="IPR023186">
    <property type="entry name" value="IUNH"/>
</dbReference>
<reference evidence="4 5" key="1">
    <citation type="journal article" date="2015" name="Genome Announc.">
        <title>Expanding the biotechnology potential of lactobacilli through comparative genomics of 213 strains and associated genera.</title>
        <authorList>
            <person name="Sun Z."/>
            <person name="Harris H.M."/>
            <person name="McCann A."/>
            <person name="Guo C."/>
            <person name="Argimon S."/>
            <person name="Zhang W."/>
            <person name="Yang X."/>
            <person name="Jeffery I.B."/>
            <person name="Cooney J.C."/>
            <person name="Kagawa T.F."/>
            <person name="Liu W."/>
            <person name="Song Y."/>
            <person name="Salvetti E."/>
            <person name="Wrobel A."/>
            <person name="Rasinkangas P."/>
            <person name="Parkhill J."/>
            <person name="Rea M.C."/>
            <person name="O'Sullivan O."/>
            <person name="Ritari J."/>
            <person name="Douillard F.P."/>
            <person name="Paul Ross R."/>
            <person name="Yang R."/>
            <person name="Briner A.E."/>
            <person name="Felis G.E."/>
            <person name="de Vos W.M."/>
            <person name="Barrangou R."/>
            <person name="Klaenhammer T.R."/>
            <person name="Caufield P.W."/>
            <person name="Cui Y."/>
            <person name="Zhang H."/>
            <person name="O'Toole P.W."/>
        </authorList>
    </citation>
    <scope>NUCLEOTIDE SEQUENCE [LARGE SCALE GENOMIC DNA]</scope>
    <source>
        <strain evidence="4 5">DSM 19972</strain>
    </source>
</reference>
<keyword evidence="1 4" id="KW-0378">Hydrolase</keyword>
<dbReference type="InterPro" id="IPR015910">
    <property type="entry name" value="I/U_nuclsd_hydro_CS"/>
</dbReference>
<evidence type="ECO:0000256" key="2">
    <source>
        <dbReference type="ARBA" id="ARBA00023295"/>
    </source>
</evidence>
<dbReference type="GO" id="GO:0008477">
    <property type="term" value="F:purine nucleosidase activity"/>
    <property type="evidence" value="ECO:0007669"/>
    <property type="project" value="TreeGrafter"/>
</dbReference>
<evidence type="ECO:0000256" key="1">
    <source>
        <dbReference type="ARBA" id="ARBA00022801"/>
    </source>
</evidence>
<dbReference type="STRING" id="1423777.FD46_GL000943"/>
<proteinExistence type="predicted"/>
<comment type="caution">
    <text evidence="4">The sequence shown here is derived from an EMBL/GenBank/DDBJ whole genome shotgun (WGS) entry which is preliminary data.</text>
</comment>
<dbReference type="EMBL" id="AZEH01000025">
    <property type="protein sequence ID" value="KRL05526.1"/>
    <property type="molecule type" value="Genomic_DNA"/>
</dbReference>
<dbReference type="GO" id="GO:0006152">
    <property type="term" value="P:purine nucleoside catabolic process"/>
    <property type="evidence" value="ECO:0007669"/>
    <property type="project" value="TreeGrafter"/>
</dbReference>
<gene>
    <name evidence="4" type="ORF">FD46_GL000943</name>
</gene>
<keyword evidence="5" id="KW-1185">Reference proteome</keyword>
<dbReference type="PANTHER" id="PTHR12304">
    <property type="entry name" value="INOSINE-URIDINE PREFERRING NUCLEOSIDE HYDROLASE"/>
    <property type="match status" value="1"/>
</dbReference>
<dbReference type="SUPFAM" id="SSF53590">
    <property type="entry name" value="Nucleoside hydrolase"/>
    <property type="match status" value="1"/>
</dbReference>
<dbReference type="PATRIC" id="fig|1423777.3.peg.966"/>
<dbReference type="PROSITE" id="PS01247">
    <property type="entry name" value="IUNH"/>
    <property type="match status" value="1"/>
</dbReference>
<evidence type="ECO:0000313" key="4">
    <source>
        <dbReference type="EMBL" id="KRL05526.1"/>
    </source>
</evidence>
<feature type="domain" description="Inosine/uridine-preferring nucleoside hydrolase" evidence="3">
    <location>
        <begin position="19"/>
        <end position="314"/>
    </location>
</feature>
<dbReference type="NCBIfam" id="NF007761">
    <property type="entry name" value="PRK10443.1"/>
    <property type="match status" value="1"/>
</dbReference>